<dbReference type="Pfam" id="PF13439">
    <property type="entry name" value="Glyco_transf_4"/>
    <property type="match status" value="1"/>
</dbReference>
<dbReference type="InterPro" id="IPR050194">
    <property type="entry name" value="Glycosyltransferase_grp1"/>
</dbReference>
<dbReference type="SUPFAM" id="SSF53756">
    <property type="entry name" value="UDP-Glycosyltransferase/glycogen phosphorylase"/>
    <property type="match status" value="1"/>
</dbReference>
<dbReference type="InterPro" id="IPR028098">
    <property type="entry name" value="Glyco_trans_4-like_N"/>
</dbReference>
<evidence type="ECO:0000313" key="4">
    <source>
        <dbReference type="Proteomes" id="UP000599109"/>
    </source>
</evidence>
<dbReference type="Proteomes" id="UP000599109">
    <property type="component" value="Unassembled WGS sequence"/>
</dbReference>
<proteinExistence type="predicted"/>
<gene>
    <name evidence="3" type="ORF">JJ685_24940</name>
</gene>
<sequence>MTAVRPLHIAKFVPPPYAGVEAHADTLLRTLLPEVEGTLVAGDWPGRAEPPPAMPYRVLSARPYGLLGNLPLSPGVVRHVQRELRSGGCNLLHLHAPNPLGDIASLACGSDVPVVMTWHSDIVRQRTLLKFYRPIQRRALRRADRIVVFTPRHYDSSEQLHQIDLAAKIVKVPIGIDFSRLAPDRGDPQTRATIDAFARGRPVALTVGRHVYYKGYGYLLSAMAKLRSEAVLVMIGAGVLTPELRRLAEELGIRDRVLFLGEIADDGLVEAMHRCDFFCLPSIEPSEAFGIASAEAMSCGKPTVVCELGNGVNYLNREGVTSLTVPPCDAGALAEAIDTLAQDTALRERLGAAAARWVADEFGLAAMKRAMLDLYRSLL</sequence>
<dbReference type="AlphaFoldDB" id="A0A936Z5W3"/>
<keyword evidence="4" id="KW-1185">Reference proteome</keyword>
<dbReference type="InterPro" id="IPR001296">
    <property type="entry name" value="Glyco_trans_1"/>
</dbReference>
<dbReference type="PANTHER" id="PTHR45947">
    <property type="entry name" value="SULFOQUINOVOSYL TRANSFERASE SQD2"/>
    <property type="match status" value="1"/>
</dbReference>
<name>A0A936Z5W3_9BURK</name>
<dbReference type="Gene3D" id="3.40.50.2000">
    <property type="entry name" value="Glycogen Phosphorylase B"/>
    <property type="match status" value="2"/>
</dbReference>
<dbReference type="GO" id="GO:0016758">
    <property type="term" value="F:hexosyltransferase activity"/>
    <property type="evidence" value="ECO:0007669"/>
    <property type="project" value="TreeGrafter"/>
</dbReference>
<evidence type="ECO:0000313" key="3">
    <source>
        <dbReference type="EMBL" id="MBL0394409.1"/>
    </source>
</evidence>
<reference evidence="3 4" key="1">
    <citation type="journal article" date="2017" name="Int. J. Syst. Evol. Microbiol.">
        <title>Ramlibacter monticola sp. nov., isolated from forest soil.</title>
        <authorList>
            <person name="Chaudhary D.K."/>
            <person name="Kim J."/>
        </authorList>
    </citation>
    <scope>NUCLEOTIDE SEQUENCE [LARGE SCALE GENOMIC DNA]</scope>
    <source>
        <strain evidence="3 4">KACC 19175</strain>
    </source>
</reference>
<dbReference type="EMBL" id="JAEQNE010000008">
    <property type="protein sequence ID" value="MBL0394409.1"/>
    <property type="molecule type" value="Genomic_DNA"/>
</dbReference>
<evidence type="ECO:0000259" key="2">
    <source>
        <dbReference type="Pfam" id="PF13439"/>
    </source>
</evidence>
<evidence type="ECO:0000259" key="1">
    <source>
        <dbReference type="Pfam" id="PF00534"/>
    </source>
</evidence>
<protein>
    <submittedName>
        <fullName evidence="3">Glycosyltransferase</fullName>
    </submittedName>
</protein>
<organism evidence="3 4">
    <name type="scientific">Ramlibacter monticola</name>
    <dbReference type="NCBI Taxonomy" id="1926872"/>
    <lineage>
        <taxon>Bacteria</taxon>
        <taxon>Pseudomonadati</taxon>
        <taxon>Pseudomonadota</taxon>
        <taxon>Betaproteobacteria</taxon>
        <taxon>Burkholderiales</taxon>
        <taxon>Comamonadaceae</taxon>
        <taxon>Ramlibacter</taxon>
    </lineage>
</organism>
<comment type="caution">
    <text evidence="3">The sequence shown here is derived from an EMBL/GenBank/DDBJ whole genome shotgun (WGS) entry which is preliminary data.</text>
</comment>
<dbReference type="Pfam" id="PF00534">
    <property type="entry name" value="Glycos_transf_1"/>
    <property type="match status" value="1"/>
</dbReference>
<dbReference type="RefSeq" id="WP_201677082.1">
    <property type="nucleotide sequence ID" value="NZ_JAEQNE010000008.1"/>
</dbReference>
<accession>A0A936Z5W3</accession>
<feature type="domain" description="Glycosyltransferase subfamily 4-like N-terminal" evidence="2">
    <location>
        <begin position="19"/>
        <end position="180"/>
    </location>
</feature>
<dbReference type="PANTHER" id="PTHR45947:SF3">
    <property type="entry name" value="SULFOQUINOVOSYL TRANSFERASE SQD2"/>
    <property type="match status" value="1"/>
</dbReference>
<feature type="domain" description="Glycosyl transferase family 1" evidence="1">
    <location>
        <begin position="199"/>
        <end position="356"/>
    </location>
</feature>